<sequence length="205" mass="22158">MSEHRMHPEEMSLGEFNRHMGYKGRFAWQLKNEQRLVMSDDGKRVRVAESIRLINDTKDPSRAAVAARHAAGRQGALASAPEDTEDDGEGAVSEPGGTGSGFKFHDGKAKREHYSALREEIAYFKEVGQLMDADEALGAFADAGARVGAVLDTVPASIGPMLVGQPAEEIVRILEDQMDVARAELAAGIEKLAAEISKRRKEGAA</sequence>
<accession>A0ABM6DY11</accession>
<evidence type="ECO:0000256" key="1">
    <source>
        <dbReference type="SAM" id="MobiDB-lite"/>
    </source>
</evidence>
<organism evidence="2 3">
    <name type="scientific">Delftia tsuruhatensis</name>
    <dbReference type="NCBI Taxonomy" id="180282"/>
    <lineage>
        <taxon>Bacteria</taxon>
        <taxon>Pseudomonadati</taxon>
        <taxon>Pseudomonadota</taxon>
        <taxon>Betaproteobacteria</taxon>
        <taxon>Burkholderiales</taxon>
        <taxon>Comamonadaceae</taxon>
        <taxon>Delftia</taxon>
    </lineage>
</organism>
<proteinExistence type="predicted"/>
<feature type="compositionally biased region" description="Low complexity" evidence="1">
    <location>
        <begin position="64"/>
        <end position="78"/>
    </location>
</feature>
<gene>
    <name evidence="2" type="ORF">BI380_00260</name>
</gene>
<reference evidence="2 3" key="1">
    <citation type="submission" date="2016-09" db="EMBL/GenBank/DDBJ databases">
        <title>Complete genome sequence of Deltia acidovorans CM13 isolated from murine proximal colonic tissue.</title>
        <authorList>
            <person name="Saffarian A."/>
        </authorList>
    </citation>
    <scope>NUCLEOTIDE SEQUENCE [LARGE SCALE GENOMIC DNA]</scope>
    <source>
        <strain evidence="2 3">CM13</strain>
    </source>
</reference>
<dbReference type="Proteomes" id="UP000095607">
    <property type="component" value="Chromosome"/>
</dbReference>
<keyword evidence="3" id="KW-1185">Reference proteome</keyword>
<feature type="region of interest" description="Disordered" evidence="1">
    <location>
        <begin position="64"/>
        <end position="105"/>
    </location>
</feature>
<dbReference type="EMBL" id="CP017420">
    <property type="protein sequence ID" value="AOU99895.1"/>
    <property type="molecule type" value="Genomic_DNA"/>
</dbReference>
<name>A0ABM6DY11_9BURK</name>
<evidence type="ECO:0000313" key="3">
    <source>
        <dbReference type="Proteomes" id="UP000095607"/>
    </source>
</evidence>
<protein>
    <recommendedName>
        <fullName evidence="4">Terminase small subunit</fullName>
    </recommendedName>
</protein>
<evidence type="ECO:0008006" key="4">
    <source>
        <dbReference type="Google" id="ProtNLM"/>
    </source>
</evidence>
<evidence type="ECO:0000313" key="2">
    <source>
        <dbReference type="EMBL" id="AOU99895.1"/>
    </source>
</evidence>